<dbReference type="EMBL" id="JAGSYN010000171">
    <property type="protein sequence ID" value="KAG7662526.1"/>
    <property type="molecule type" value="Genomic_DNA"/>
</dbReference>
<sequence length="193" mass="22613">MARLKEIINRLNTDQVRKRQTGIIELESGGRTYELQCFTVLNQEDRLLGTPYLLNEDDEEITQVIEQINHKYYEKYGQELNESEREKIIDSIVSVMTNKLQIQKLVEESDKLNKIVDNCHDKHFNQVLNDLKMEMFDEHKQSDTEFMKRIEECIVPLRDEHELHDDNNNNNKNVTELTKALAALGAVPTPNQN</sequence>
<evidence type="ECO:0000313" key="2">
    <source>
        <dbReference type="Proteomes" id="UP000694255"/>
    </source>
</evidence>
<comment type="caution">
    <text evidence="1">The sequence shown here is derived from an EMBL/GenBank/DDBJ whole genome shotgun (WGS) entry which is preliminary data.</text>
</comment>
<dbReference type="Proteomes" id="UP000694255">
    <property type="component" value="Unassembled WGS sequence"/>
</dbReference>
<dbReference type="AlphaFoldDB" id="A0A8J5QC85"/>
<proteinExistence type="predicted"/>
<gene>
    <name evidence="1" type="ORF">J8A68_003945</name>
</gene>
<accession>A0A8J5QC85</accession>
<protein>
    <submittedName>
        <fullName evidence="1">Uncharacterized protein</fullName>
    </submittedName>
</protein>
<evidence type="ECO:0000313" key="1">
    <source>
        <dbReference type="EMBL" id="KAG7662526.1"/>
    </source>
</evidence>
<reference evidence="1 2" key="1">
    <citation type="journal article" date="2021" name="DNA Res.">
        <title>Genome analysis of Candida subhashii reveals its hybrid nature and dual mitochondrial genome conformations.</title>
        <authorList>
            <person name="Mixao V."/>
            <person name="Hegedusova E."/>
            <person name="Saus E."/>
            <person name="Pryszcz L.P."/>
            <person name="Cillingova A."/>
            <person name="Nosek J."/>
            <person name="Gabaldon T."/>
        </authorList>
    </citation>
    <scope>NUCLEOTIDE SEQUENCE [LARGE SCALE GENOMIC DNA]</scope>
    <source>
        <strain evidence="1 2">CBS 10753</strain>
    </source>
</reference>
<dbReference type="RefSeq" id="XP_049262759.1">
    <property type="nucleotide sequence ID" value="XM_049407853.1"/>
</dbReference>
<organism evidence="1 2">
    <name type="scientific">[Candida] subhashii</name>
    <dbReference type="NCBI Taxonomy" id="561895"/>
    <lineage>
        <taxon>Eukaryota</taxon>
        <taxon>Fungi</taxon>
        <taxon>Dikarya</taxon>
        <taxon>Ascomycota</taxon>
        <taxon>Saccharomycotina</taxon>
        <taxon>Pichiomycetes</taxon>
        <taxon>Debaryomycetaceae</taxon>
        <taxon>Spathaspora</taxon>
    </lineage>
</organism>
<dbReference type="GeneID" id="73470745"/>
<keyword evidence="2" id="KW-1185">Reference proteome</keyword>
<name>A0A8J5QC85_9ASCO</name>